<gene>
    <name evidence="2" type="ORF">SCFA_30006</name>
</gene>
<proteinExistence type="predicted"/>
<feature type="domain" description="DUF362" evidence="1">
    <location>
        <begin position="37"/>
        <end position="240"/>
    </location>
</feature>
<sequence>MAKVRFEDTLQGLDEAVASLFDAFGGGRSLLKASRDVYLKVNAIDFKPHVYTSPAVVSAVVRYFQQQGARNVYVMENSTQGNFTRLVFEICGMKHVCRETGAVPVYLDETGEMPLFLQGLESFVQIPDFIHERLIARRQDNLYISIPKLKSHSMTTVTLGIKNQFGLLHQKSRIPDHNYKLHQKIADIYAALRPDFTLIDGIEATNYGHYPALAQKELCVIPKNVLIGGDDPLAVDVSAAEFLGFSLDEVEHLRLAARYGFGESDFSKIEIENREIFDQRRQKFRWDLLEKFPPGVRIIRGKTRCCTEGCRRNTEAVLEVFGQDYACRGGFTILMGKGIQAADTAGVTGPVHIAGDCAISEWYPEMCRRVGKRNITLSPGCNNLAKTIDGIARWLHISPLKLVPLNPLKSLLLLMQAKIHGTRANIPPVLKL</sequence>
<accession>A0A485M1Y9</accession>
<reference evidence="2" key="1">
    <citation type="submission" date="2019-03" db="EMBL/GenBank/DDBJ databases">
        <authorList>
            <person name="Hao L."/>
        </authorList>
    </citation>
    <scope>NUCLEOTIDE SEQUENCE</scope>
</reference>
<dbReference type="Pfam" id="PF04015">
    <property type="entry name" value="DUF362"/>
    <property type="match status" value="1"/>
</dbReference>
<evidence type="ECO:0000259" key="1">
    <source>
        <dbReference type="Pfam" id="PF04015"/>
    </source>
</evidence>
<dbReference type="EMBL" id="CAADRM010000092">
    <property type="protein sequence ID" value="VFU14463.1"/>
    <property type="molecule type" value="Genomic_DNA"/>
</dbReference>
<dbReference type="AlphaFoldDB" id="A0A485M1Y9"/>
<protein>
    <recommendedName>
        <fullName evidence="1">DUF362 domain-containing protein</fullName>
    </recommendedName>
</protein>
<name>A0A485M1Y9_9ZZZZ</name>
<organism evidence="2">
    <name type="scientific">anaerobic digester metagenome</name>
    <dbReference type="NCBI Taxonomy" id="1263854"/>
    <lineage>
        <taxon>unclassified sequences</taxon>
        <taxon>metagenomes</taxon>
        <taxon>ecological metagenomes</taxon>
    </lineage>
</organism>
<dbReference type="InterPro" id="IPR007160">
    <property type="entry name" value="DUF362"/>
</dbReference>
<evidence type="ECO:0000313" key="2">
    <source>
        <dbReference type="EMBL" id="VFU14463.1"/>
    </source>
</evidence>